<dbReference type="Gene3D" id="2.40.10.10">
    <property type="entry name" value="Trypsin-like serine proteases"/>
    <property type="match status" value="1"/>
</dbReference>
<dbReference type="PANTHER" id="PTHR24256">
    <property type="entry name" value="TRYPTASE-RELATED"/>
    <property type="match status" value="1"/>
</dbReference>
<feature type="non-terminal residue" evidence="5">
    <location>
        <position position="1"/>
    </location>
</feature>
<dbReference type="Bgee" id="FBgn0262587">
    <property type="expression patterns" value="Expressed in larva and 4 other cell types or tissues"/>
</dbReference>
<dbReference type="VEuPathDB" id="VectorBase:FBgn0262587"/>
<evidence type="ECO:0000256" key="3">
    <source>
        <dbReference type="SAM" id="SignalP"/>
    </source>
</evidence>
<keyword evidence="3" id="KW-0732">Signal</keyword>
<sequence>ELPHGTMNTARWIVLCIVLMFYQGSAQTLEEDCVDHMERINGSSYAPWLAEILSDSKVICAGALINNLYVLTAASCFKENEKLTVRLGSGYFDKSYENFRVTKAYFWMTHFPANNTNNLCIFRLQTEVEFKTHIRPMCITKSPKSLGLATTFEIINEKPKMWYFCKNIKGLFCKYVFGENEEKWQSKPTGSPWTETISNGPFKGLVRYGILSYRDNKTYDEVYINVMSHINWIAQISLEIDISTPVKKKEY</sequence>
<keyword evidence="1" id="KW-1015">Disulfide bond</keyword>
<dbReference type="InterPro" id="IPR009003">
    <property type="entry name" value="Peptidase_S1_PA"/>
</dbReference>
<dbReference type="SUPFAM" id="SSF50494">
    <property type="entry name" value="Trypsin-like serine proteases"/>
    <property type="match status" value="1"/>
</dbReference>
<dbReference type="AlphaFoldDB" id="F7VJR6"/>
<gene>
    <name evidence="5" type="primary">CG43124-RA</name>
</gene>
<feature type="signal peptide" evidence="3">
    <location>
        <begin position="1"/>
        <end position="26"/>
    </location>
</feature>
<dbReference type="HOGENOM" id="CLU_006842_0_3_1"/>
<evidence type="ECO:0000313" key="5">
    <source>
        <dbReference type="EMBL" id="AEH31576.1"/>
    </source>
</evidence>
<dbReference type="GO" id="GO:0004252">
    <property type="term" value="F:serine-type endopeptidase activity"/>
    <property type="evidence" value="ECO:0007669"/>
    <property type="project" value="InterPro"/>
</dbReference>
<evidence type="ECO:0000259" key="4">
    <source>
        <dbReference type="PROSITE" id="PS50240"/>
    </source>
</evidence>
<name>F7VJR6_DROME</name>
<feature type="chain" id="PRO_5003363488" evidence="3">
    <location>
        <begin position="27"/>
        <end position="251"/>
    </location>
</feature>
<dbReference type="Pfam" id="PF00089">
    <property type="entry name" value="Trypsin"/>
    <property type="match status" value="1"/>
</dbReference>
<protein>
    <submittedName>
        <fullName evidence="5">MIP31574p</fullName>
    </submittedName>
</protein>
<evidence type="ECO:0000256" key="2">
    <source>
        <dbReference type="ARBA" id="ARBA00024195"/>
    </source>
</evidence>
<reference evidence="5" key="1">
    <citation type="submission" date="2011-06" db="EMBL/GenBank/DDBJ databases">
        <authorList>
            <person name="Carlson J."/>
            <person name="Booth B."/>
            <person name="Frise E."/>
            <person name="Sandler J."/>
            <person name="Wan K."/>
            <person name="Yu C."/>
            <person name="Celniker S."/>
        </authorList>
    </citation>
    <scope>NUCLEOTIDE SEQUENCE</scope>
</reference>
<evidence type="ECO:0000256" key="1">
    <source>
        <dbReference type="ARBA" id="ARBA00023157"/>
    </source>
</evidence>
<feature type="domain" description="Peptidase S1" evidence="4">
    <location>
        <begin position="47"/>
        <end position="238"/>
    </location>
</feature>
<dbReference type="OrthoDB" id="7866273at2759"/>
<dbReference type="EMBL" id="BT128716">
    <property type="protein sequence ID" value="AEH31576.1"/>
    <property type="molecule type" value="mRNA"/>
</dbReference>
<dbReference type="InterPro" id="IPR051487">
    <property type="entry name" value="Ser/Thr_Proteases_Immune/Dev"/>
</dbReference>
<accession>F7VJR6</accession>
<organism evidence="5">
    <name type="scientific">Drosophila melanogaster</name>
    <name type="common">Fruit fly</name>
    <dbReference type="NCBI Taxonomy" id="7227"/>
    <lineage>
        <taxon>Eukaryota</taxon>
        <taxon>Metazoa</taxon>
        <taxon>Ecdysozoa</taxon>
        <taxon>Arthropoda</taxon>
        <taxon>Hexapoda</taxon>
        <taxon>Insecta</taxon>
        <taxon>Pterygota</taxon>
        <taxon>Neoptera</taxon>
        <taxon>Endopterygota</taxon>
        <taxon>Diptera</taxon>
        <taxon>Brachycera</taxon>
        <taxon>Muscomorpha</taxon>
        <taxon>Ephydroidea</taxon>
        <taxon>Drosophilidae</taxon>
        <taxon>Drosophila</taxon>
        <taxon>Sophophora</taxon>
    </lineage>
</organism>
<comment type="similarity">
    <text evidence="2">Belongs to the peptidase S1 family. CLIP subfamily.</text>
</comment>
<dbReference type="SMART" id="SM00020">
    <property type="entry name" value="Tryp_SPc"/>
    <property type="match status" value="1"/>
</dbReference>
<dbReference type="InterPro" id="IPR043504">
    <property type="entry name" value="Peptidase_S1_PA_chymotrypsin"/>
</dbReference>
<proteinExistence type="evidence at transcript level"/>
<dbReference type="PROSITE" id="PS50240">
    <property type="entry name" value="TRYPSIN_DOM"/>
    <property type="match status" value="1"/>
</dbReference>
<dbReference type="InterPro" id="IPR001254">
    <property type="entry name" value="Trypsin_dom"/>
</dbReference>
<dbReference type="ExpressionAtlas" id="F7VJR6">
    <property type="expression patterns" value="baseline"/>
</dbReference>
<dbReference type="GO" id="GO:0006508">
    <property type="term" value="P:proteolysis"/>
    <property type="evidence" value="ECO:0007669"/>
    <property type="project" value="InterPro"/>
</dbReference>